<proteinExistence type="predicted"/>
<feature type="non-terminal residue" evidence="7">
    <location>
        <position position="167"/>
    </location>
</feature>
<organism evidence="7 8">
    <name type="scientific">Candidatus Stercoripulliclostridium merdigallinarum</name>
    <dbReference type="NCBI Taxonomy" id="2840951"/>
    <lineage>
        <taxon>Bacteria</taxon>
        <taxon>Bacillati</taxon>
        <taxon>Bacillota</taxon>
        <taxon>Clostridia</taxon>
        <taxon>Eubacteriales</taxon>
        <taxon>Candidatus Stercoripulliclostridium</taxon>
    </lineage>
</organism>
<feature type="transmembrane region" description="Helical" evidence="5">
    <location>
        <begin position="74"/>
        <end position="97"/>
    </location>
</feature>
<evidence type="ECO:0000256" key="1">
    <source>
        <dbReference type="ARBA" id="ARBA00004141"/>
    </source>
</evidence>
<keyword evidence="3 5" id="KW-1133">Transmembrane helix</keyword>
<evidence type="ECO:0000256" key="2">
    <source>
        <dbReference type="ARBA" id="ARBA00022692"/>
    </source>
</evidence>
<feature type="transmembrane region" description="Helical" evidence="5">
    <location>
        <begin position="33"/>
        <end position="54"/>
    </location>
</feature>
<reference evidence="7" key="2">
    <citation type="journal article" date="2021" name="PeerJ">
        <title>Extensive microbial diversity within the chicken gut microbiome revealed by metagenomics and culture.</title>
        <authorList>
            <person name="Gilroy R."/>
            <person name="Ravi A."/>
            <person name="Getino M."/>
            <person name="Pursley I."/>
            <person name="Horton D.L."/>
            <person name="Alikhan N.F."/>
            <person name="Baker D."/>
            <person name="Gharbi K."/>
            <person name="Hall N."/>
            <person name="Watson M."/>
            <person name="Adriaenssens E.M."/>
            <person name="Foster-Nyarko E."/>
            <person name="Jarju S."/>
            <person name="Secka A."/>
            <person name="Antonio M."/>
            <person name="Oren A."/>
            <person name="Chaudhuri R.R."/>
            <person name="La Ragione R."/>
            <person name="Hildebrand F."/>
            <person name="Pallen M.J."/>
        </authorList>
    </citation>
    <scope>NUCLEOTIDE SEQUENCE</scope>
    <source>
        <strain evidence="7">18911</strain>
    </source>
</reference>
<dbReference type="AlphaFoldDB" id="A0A9D1MHH1"/>
<name>A0A9D1MHH1_9FIRM</name>
<evidence type="ECO:0000313" key="7">
    <source>
        <dbReference type="EMBL" id="HIU60123.1"/>
    </source>
</evidence>
<gene>
    <name evidence="7" type="ORF">IAB05_01885</name>
</gene>
<dbReference type="PANTHER" id="PTHR43229">
    <property type="entry name" value="NODULATION PROTEIN J"/>
    <property type="match status" value="1"/>
</dbReference>
<accession>A0A9D1MHH1</accession>
<dbReference type="Pfam" id="PF01061">
    <property type="entry name" value="ABC2_membrane"/>
    <property type="match status" value="1"/>
</dbReference>
<dbReference type="EMBL" id="DVNF01000060">
    <property type="protein sequence ID" value="HIU60123.1"/>
    <property type="molecule type" value="Genomic_DNA"/>
</dbReference>
<dbReference type="Proteomes" id="UP000824094">
    <property type="component" value="Unassembled WGS sequence"/>
</dbReference>
<feature type="domain" description="ABC-2 type transporter transmembrane" evidence="6">
    <location>
        <begin position="19"/>
        <end position="163"/>
    </location>
</feature>
<dbReference type="GO" id="GO:0016020">
    <property type="term" value="C:membrane"/>
    <property type="evidence" value="ECO:0007669"/>
    <property type="project" value="UniProtKB-SubCell"/>
</dbReference>
<evidence type="ECO:0000256" key="3">
    <source>
        <dbReference type="ARBA" id="ARBA00022989"/>
    </source>
</evidence>
<evidence type="ECO:0000313" key="8">
    <source>
        <dbReference type="Proteomes" id="UP000824094"/>
    </source>
</evidence>
<feature type="transmembrane region" description="Helical" evidence="5">
    <location>
        <begin position="131"/>
        <end position="154"/>
    </location>
</feature>
<dbReference type="GO" id="GO:0140359">
    <property type="term" value="F:ABC-type transporter activity"/>
    <property type="evidence" value="ECO:0007669"/>
    <property type="project" value="InterPro"/>
</dbReference>
<keyword evidence="2 5" id="KW-0812">Transmembrane</keyword>
<keyword evidence="4 5" id="KW-0472">Membrane</keyword>
<dbReference type="PANTHER" id="PTHR43229:SF2">
    <property type="entry name" value="NODULATION PROTEIN J"/>
    <property type="match status" value="1"/>
</dbReference>
<sequence length="167" mass="18004">MKEHDPVKALKNDVGITAALAVRGIKIFLADKMGVFFSLLAPIIILMLYLLFLGDIQIDALKAQLEGIPYDEKTVSAIVDGWMIAGVMAVSCITVTFTSQNVLVKDRENGTLADFLAAPVKRGVIAASYMIFNIIVSAIICLAVLCLAFIYLAITGWYLTAADVFAA</sequence>
<evidence type="ECO:0000256" key="4">
    <source>
        <dbReference type="ARBA" id="ARBA00023136"/>
    </source>
</evidence>
<evidence type="ECO:0000256" key="5">
    <source>
        <dbReference type="SAM" id="Phobius"/>
    </source>
</evidence>
<comment type="subcellular location">
    <subcellularLocation>
        <location evidence="1">Membrane</location>
        <topology evidence="1">Multi-pass membrane protein</topology>
    </subcellularLocation>
</comment>
<dbReference type="InterPro" id="IPR013525">
    <property type="entry name" value="ABC2_TM"/>
</dbReference>
<reference evidence="7" key="1">
    <citation type="submission" date="2020-10" db="EMBL/GenBank/DDBJ databases">
        <authorList>
            <person name="Gilroy R."/>
        </authorList>
    </citation>
    <scope>NUCLEOTIDE SEQUENCE</scope>
    <source>
        <strain evidence="7">18911</strain>
    </source>
</reference>
<comment type="caution">
    <text evidence="7">The sequence shown here is derived from an EMBL/GenBank/DDBJ whole genome shotgun (WGS) entry which is preliminary data.</text>
</comment>
<protein>
    <submittedName>
        <fullName evidence="7">ABC transporter permease</fullName>
    </submittedName>
</protein>
<dbReference type="InterPro" id="IPR051784">
    <property type="entry name" value="Nod_factor_ABC_transporter"/>
</dbReference>
<evidence type="ECO:0000259" key="6">
    <source>
        <dbReference type="Pfam" id="PF01061"/>
    </source>
</evidence>